<name>A0AAD7U5X8_9STRA</name>
<gene>
    <name evidence="10" type="ORF">CTAYLR_010231</name>
</gene>
<dbReference type="InterPro" id="IPR036554">
    <property type="entry name" value="GHMP_kinase_C_sf"/>
</dbReference>
<dbReference type="GO" id="GO:0042352">
    <property type="term" value="P:GDP-L-fucose salvage"/>
    <property type="evidence" value="ECO:0007669"/>
    <property type="project" value="TreeGrafter"/>
</dbReference>
<dbReference type="Pfam" id="PF00288">
    <property type="entry name" value="GHMP_kinases_N"/>
    <property type="match status" value="1"/>
</dbReference>
<dbReference type="InterPro" id="IPR020568">
    <property type="entry name" value="Ribosomal_Su5_D2-typ_SF"/>
</dbReference>
<dbReference type="Pfam" id="PF08544">
    <property type="entry name" value="GHMP_kinases_C"/>
    <property type="match status" value="1"/>
</dbReference>
<comment type="similarity">
    <text evidence="5">Belongs to the GHMP kinase family.</text>
</comment>
<dbReference type="PANTHER" id="PTHR32463:SF0">
    <property type="entry name" value="L-FUCOSE KINASE"/>
    <property type="match status" value="1"/>
</dbReference>
<dbReference type="GO" id="GO:0050201">
    <property type="term" value="F:fucokinase activity"/>
    <property type="evidence" value="ECO:0007669"/>
    <property type="project" value="TreeGrafter"/>
</dbReference>
<feature type="domain" description="GDP-fucose pyrophosphorylase" evidence="8">
    <location>
        <begin position="70"/>
        <end position="414"/>
    </location>
</feature>
<proteinExistence type="inferred from homology"/>
<dbReference type="InterPro" id="IPR012887">
    <property type="entry name" value="GDP_fucose_pyrophosphorylase"/>
</dbReference>
<evidence type="ECO:0000259" key="7">
    <source>
        <dbReference type="Pfam" id="PF00288"/>
    </source>
</evidence>
<evidence type="ECO:0000256" key="5">
    <source>
        <dbReference type="ARBA" id="ARBA00038121"/>
    </source>
</evidence>
<dbReference type="EMBL" id="JAQMWT010000616">
    <property type="protein sequence ID" value="KAJ8598911.1"/>
    <property type="molecule type" value="Genomic_DNA"/>
</dbReference>
<feature type="compositionally biased region" description="Gly residues" evidence="6">
    <location>
        <begin position="835"/>
        <end position="855"/>
    </location>
</feature>
<sequence>MRRRVAVVVTAANEDQASAFRQELGERDLGEGWLWMSVSDPAGARIGSGGGTLNALTAVDRELPKGWVEETLVVIIHSGGDSRRSPSQSVCGKAWSKLPRVVDGKLSAPFDLLLEQLLALCGDSPVGCVVACSDVLLVLPEIGTLAGPGATGLAIRAPLEYGPEHGVYAIRDGEVRSFLQKASVPALRAAGAVEDDERVLLDSGVVFFDSKTTATMTSLGRSSLRDATSLGNGSLRVELYSDVLRAFRGGGFESFEEYEAMPADDPEPHRFRRVLWDALHETTLRAHVPAGADFRHLGTTREYVELMREPAMRRVLGLRRRAKCEVDPDLGEGVVLNSIVRGTHLGVDSVVEHSELESGSVIGPRSLCSCVRGEVRLGADLMIQMLPLLDGRFVCVLFGMDDDMKSAATFLNEPTLVASLWTAKLFKPRDTPEAALEAAMRLQHHHHHLEEEEEEEEEGSLSMAEVVRLADKRADFAWRRALERRAVADWAKVVVTQEDESAAVSALLEIAEEPTLLVVSVAGSVLARDRIPPQDSGVWVYVGGCDPSDSDVRRLGAAAVGAPIARLEDTGLARFDLAVLAKINKGSFAEILRDAVVVPSDRGRREIPFFDDLYAASPAAIYEGKVVEMCVLEGCEVAGSAAYCDLVDSEIGAGAVAYGLSGGGVIVPPRSHAQRLFLEGGASVVLVKKASDRLDEALFFGKPLADLFDPEALWPEREQRCLATARLFVIRDDDDGSTTTMMMPSASAAWRAARRTSILEALRCVDTAAMRAWREEVVASAVCASIGSGGNILAEVSPRHKDRVAAALEGLASTGDLVVAARALSQVAFIFHAPPGGGQGQGQGQGEGQGQGQGGREFFLLDRDDDDDDDVREMTGALADARRARGGSAVRHYYEAAARALVRRAVALSFPRRYRRPPHNNNNHHHHNHNRGVRATAPARVDLGGGWTDTPPITYELGGAVVNLAVRLDGDRPIGCDAIRRDRDIVLASGDEKCVVRSASDLDDRRNPRAKCALLKCCVAVRLLAEDQKSLRPVAAFELRSWSRLPKGSGLGTSSILAACALAALDAHLGCRLDRASLVEDVLLVEQELTTAGGWQDNVGGVYPGAKYATSSRGLPFGLEVCPIVPKLTTSLNRHLLLVYTGTSRLAKGLLDSVLRRWHARIPDVVDACDALLVTAEKAKLAIENDDLEALGNTLDAYWRLKKIVAMEDVEPPLVAAIIRQLKDCVFGAALCGAGGGGFLALLTKNPDQRDAVANALSRYDDHLTVHVATLDTDGLQLEPIATTNGGGGLH</sequence>
<protein>
    <recommendedName>
        <fullName evidence="12">Fucokinase</fullName>
    </recommendedName>
</protein>
<dbReference type="Pfam" id="PF07959">
    <property type="entry name" value="Fucose_pyrophosphorylase"/>
    <property type="match status" value="1"/>
</dbReference>
<dbReference type="PANTHER" id="PTHR32463">
    <property type="entry name" value="L-FUCOSE KINASE"/>
    <property type="match status" value="1"/>
</dbReference>
<evidence type="ECO:0000256" key="2">
    <source>
        <dbReference type="ARBA" id="ARBA00022741"/>
    </source>
</evidence>
<evidence type="ECO:0000259" key="9">
    <source>
        <dbReference type="Pfam" id="PF08544"/>
    </source>
</evidence>
<reference evidence="10" key="1">
    <citation type="submission" date="2023-01" db="EMBL/GenBank/DDBJ databases">
        <title>Metagenome sequencing of chrysophaentin producing Chrysophaeum taylorii.</title>
        <authorList>
            <person name="Davison J."/>
            <person name="Bewley C."/>
        </authorList>
    </citation>
    <scope>NUCLEOTIDE SEQUENCE</scope>
    <source>
        <strain evidence="10">NIES-1699</strain>
    </source>
</reference>
<organism evidence="10 11">
    <name type="scientific">Chrysophaeum taylorii</name>
    <dbReference type="NCBI Taxonomy" id="2483200"/>
    <lineage>
        <taxon>Eukaryota</taxon>
        <taxon>Sar</taxon>
        <taxon>Stramenopiles</taxon>
        <taxon>Ochrophyta</taxon>
        <taxon>Pelagophyceae</taxon>
        <taxon>Pelagomonadales</taxon>
        <taxon>Pelagomonadaceae</taxon>
        <taxon>Chrysophaeum</taxon>
    </lineage>
</organism>
<dbReference type="SUPFAM" id="SSF54211">
    <property type="entry name" value="Ribosomal protein S5 domain 2-like"/>
    <property type="match status" value="1"/>
</dbReference>
<dbReference type="Proteomes" id="UP001230188">
    <property type="component" value="Unassembled WGS sequence"/>
</dbReference>
<dbReference type="GO" id="GO:0005524">
    <property type="term" value="F:ATP binding"/>
    <property type="evidence" value="ECO:0007669"/>
    <property type="project" value="UniProtKB-KW"/>
</dbReference>
<evidence type="ECO:0000256" key="3">
    <source>
        <dbReference type="ARBA" id="ARBA00022777"/>
    </source>
</evidence>
<dbReference type="InterPro" id="IPR052203">
    <property type="entry name" value="GHMP_Kinase-Related"/>
</dbReference>
<keyword evidence="1" id="KW-0808">Transferase</keyword>
<feature type="domain" description="GHMP kinase N-terminal" evidence="7">
    <location>
        <begin position="1020"/>
        <end position="1099"/>
    </location>
</feature>
<dbReference type="SUPFAM" id="SSF55060">
    <property type="entry name" value="GHMP Kinase, C-terminal domain"/>
    <property type="match status" value="1"/>
</dbReference>
<keyword evidence="11" id="KW-1185">Reference proteome</keyword>
<feature type="region of interest" description="Disordered" evidence="6">
    <location>
        <begin position="834"/>
        <end position="866"/>
    </location>
</feature>
<dbReference type="InterPro" id="IPR006204">
    <property type="entry name" value="GHMP_kinase_N_dom"/>
</dbReference>
<dbReference type="Gene3D" id="3.30.230.120">
    <property type="match status" value="1"/>
</dbReference>
<keyword evidence="4" id="KW-0067">ATP-binding</keyword>
<evidence type="ECO:0000313" key="10">
    <source>
        <dbReference type="EMBL" id="KAJ8598911.1"/>
    </source>
</evidence>
<evidence type="ECO:0000256" key="1">
    <source>
        <dbReference type="ARBA" id="ARBA00022679"/>
    </source>
</evidence>
<comment type="caution">
    <text evidence="10">The sequence shown here is derived from an EMBL/GenBank/DDBJ whole genome shotgun (WGS) entry which is preliminary data.</text>
</comment>
<feature type="domain" description="GHMP kinase C-terminal" evidence="9">
    <location>
        <begin position="1182"/>
        <end position="1260"/>
    </location>
</feature>
<evidence type="ECO:0000256" key="6">
    <source>
        <dbReference type="SAM" id="MobiDB-lite"/>
    </source>
</evidence>
<dbReference type="InterPro" id="IPR013750">
    <property type="entry name" value="GHMP_kinase_C_dom"/>
</dbReference>
<accession>A0AAD7U5X8</accession>
<keyword evidence="3" id="KW-0418">Kinase</keyword>
<evidence type="ECO:0000256" key="4">
    <source>
        <dbReference type="ARBA" id="ARBA00022840"/>
    </source>
</evidence>
<evidence type="ECO:0000313" key="11">
    <source>
        <dbReference type="Proteomes" id="UP001230188"/>
    </source>
</evidence>
<evidence type="ECO:0008006" key="12">
    <source>
        <dbReference type="Google" id="ProtNLM"/>
    </source>
</evidence>
<evidence type="ECO:0000259" key="8">
    <source>
        <dbReference type="Pfam" id="PF07959"/>
    </source>
</evidence>
<dbReference type="PRINTS" id="PR00959">
    <property type="entry name" value="MEVGALKINASE"/>
</dbReference>
<keyword evidence="2" id="KW-0547">Nucleotide-binding</keyword>